<dbReference type="SUPFAM" id="SSF47954">
    <property type="entry name" value="Cyclin-like"/>
    <property type="match status" value="2"/>
</dbReference>
<evidence type="ECO:0000259" key="8">
    <source>
        <dbReference type="SMART" id="SM01332"/>
    </source>
</evidence>
<dbReference type="EMBL" id="GEEE01010027">
    <property type="protein sequence ID" value="JAP53198.1"/>
    <property type="molecule type" value="Transcribed_RNA"/>
</dbReference>
<keyword evidence="3 5" id="KW-0195">Cyclin</keyword>
<dbReference type="FunFam" id="1.10.472.10:FF:000001">
    <property type="entry name" value="G2/mitotic-specific cyclin"/>
    <property type="match status" value="1"/>
</dbReference>
<evidence type="ECO:0000256" key="3">
    <source>
        <dbReference type="ARBA" id="ARBA00023127"/>
    </source>
</evidence>
<dbReference type="Gene3D" id="1.10.472.10">
    <property type="entry name" value="Cyclin-like"/>
    <property type="match status" value="2"/>
</dbReference>
<feature type="non-terminal residue" evidence="9">
    <location>
        <position position="1"/>
    </location>
</feature>
<evidence type="ECO:0000256" key="1">
    <source>
        <dbReference type="ARBA" id="ARBA00022618"/>
    </source>
</evidence>
<protein>
    <submittedName>
        <fullName evidence="9">G2/mitotic-specific cyclin-B2</fullName>
    </submittedName>
</protein>
<feature type="domain" description="Cyclin C-terminal" evidence="8">
    <location>
        <begin position="302"/>
        <end position="425"/>
    </location>
</feature>
<evidence type="ECO:0000259" key="7">
    <source>
        <dbReference type="SMART" id="SM00385"/>
    </source>
</evidence>
<gene>
    <name evidence="9" type="primary">CCNB2</name>
    <name evidence="9" type="ORF">TR150143</name>
</gene>
<dbReference type="SMART" id="SM01332">
    <property type="entry name" value="Cyclin_C"/>
    <property type="match status" value="1"/>
</dbReference>
<feature type="region of interest" description="Disordered" evidence="6">
    <location>
        <begin position="86"/>
        <end position="105"/>
    </location>
</feature>
<organism evidence="9">
    <name type="scientific">Schistocephalus solidus</name>
    <name type="common">Tapeworm</name>
    <dbReference type="NCBI Taxonomy" id="70667"/>
    <lineage>
        <taxon>Eukaryota</taxon>
        <taxon>Metazoa</taxon>
        <taxon>Spiralia</taxon>
        <taxon>Lophotrochozoa</taxon>
        <taxon>Platyhelminthes</taxon>
        <taxon>Cestoda</taxon>
        <taxon>Eucestoda</taxon>
        <taxon>Diphyllobothriidea</taxon>
        <taxon>Diphyllobothriidae</taxon>
        <taxon>Schistocephalus</taxon>
    </lineage>
</organism>
<dbReference type="GO" id="GO:0016538">
    <property type="term" value="F:cyclin-dependent protein serine/threonine kinase regulator activity"/>
    <property type="evidence" value="ECO:0007669"/>
    <property type="project" value="InterPro"/>
</dbReference>
<dbReference type="GO" id="GO:0051301">
    <property type="term" value="P:cell division"/>
    <property type="evidence" value="ECO:0007669"/>
    <property type="project" value="UniProtKB-KW"/>
</dbReference>
<comment type="similarity">
    <text evidence="5">Belongs to the cyclin family.</text>
</comment>
<dbReference type="AlphaFoldDB" id="A0A0X3PNJ9"/>
<proteinExistence type="inferred from homology"/>
<dbReference type="InterPro" id="IPR004367">
    <property type="entry name" value="Cyclin_C-dom"/>
</dbReference>
<dbReference type="Pfam" id="PF02984">
    <property type="entry name" value="Cyclin_C"/>
    <property type="match status" value="1"/>
</dbReference>
<evidence type="ECO:0000256" key="2">
    <source>
        <dbReference type="ARBA" id="ARBA00022776"/>
    </source>
</evidence>
<keyword evidence="2" id="KW-0498">Mitosis</keyword>
<reference evidence="9" key="1">
    <citation type="submission" date="2016-01" db="EMBL/GenBank/DDBJ databases">
        <title>Reference transcriptome for the parasite Schistocephalus solidus: insights into the molecular evolution of parasitism.</title>
        <authorList>
            <person name="Hebert F.O."/>
            <person name="Grambauer S."/>
            <person name="Barber I."/>
            <person name="Landry C.R."/>
            <person name="Aubin-Horth N."/>
        </authorList>
    </citation>
    <scope>NUCLEOTIDE SEQUENCE</scope>
</reference>
<dbReference type="InterPro" id="IPR039361">
    <property type="entry name" value="Cyclin"/>
</dbReference>
<dbReference type="Pfam" id="PF00134">
    <property type="entry name" value="Cyclin_N"/>
    <property type="match status" value="1"/>
</dbReference>
<name>A0A0X3PNJ9_SCHSO</name>
<accession>A0A0X3PNJ9</accession>
<evidence type="ECO:0000256" key="4">
    <source>
        <dbReference type="ARBA" id="ARBA00023306"/>
    </source>
</evidence>
<dbReference type="InterPro" id="IPR048258">
    <property type="entry name" value="Cyclins_cyclin-box"/>
</dbReference>
<dbReference type="InterPro" id="IPR006671">
    <property type="entry name" value="Cyclin_N"/>
</dbReference>
<evidence type="ECO:0000313" key="9">
    <source>
        <dbReference type="EMBL" id="JAP53198.1"/>
    </source>
</evidence>
<evidence type="ECO:0000256" key="5">
    <source>
        <dbReference type="RuleBase" id="RU000383"/>
    </source>
</evidence>
<feature type="domain" description="Cyclin-like" evidence="7">
    <location>
        <begin position="207"/>
        <end position="293"/>
    </location>
</feature>
<dbReference type="SMART" id="SM00385">
    <property type="entry name" value="CYCLIN"/>
    <property type="match status" value="2"/>
</dbReference>
<dbReference type="GO" id="GO:0044772">
    <property type="term" value="P:mitotic cell cycle phase transition"/>
    <property type="evidence" value="ECO:0007669"/>
    <property type="project" value="InterPro"/>
</dbReference>
<dbReference type="InterPro" id="IPR036915">
    <property type="entry name" value="Cyclin-like_sf"/>
</dbReference>
<dbReference type="InterPro" id="IPR013763">
    <property type="entry name" value="Cyclin-like_dom"/>
</dbReference>
<dbReference type="CDD" id="cd20507">
    <property type="entry name" value="CYCLIN_CCNB1-like_rpt1"/>
    <property type="match status" value="1"/>
</dbReference>
<sequence length="447" mass="50445">KINRVPLTSITAISHRSGFRVRGTLLILNLDAMLTRSRLGVSAAHRDENIGTFAKSFDPTKASTQANVHTRSRAALGELQNVESLPHKPCKKPDAPQVPPPNQESTRNLHSILNARLTGLTQTEIDELYAFCQRRKAIRSMLLAGENSSIYMDVDKDSARDAASVSAFAETIFNYLQIEELRCQPLSSTFLSACTEISPRMRYILVNWLVQVHQSYKLQPETLYLCIAIMDRYLQKCGSGITKDLFQLVGITALFIASKFEEMYPPDIGDFSSITDNTYTKRDIRTCEQLILQSLDFYLSIPSPIVFLRRISRALEADRRMHNLSKYFLELTIQEYDLAYLPGNLKAVVAACLSLAVCAHSDKIDDVWNEKLAYISGYSIDDVRGPVRILAKAVYRQNSPSKYRAIYDKYRLDDLYDKVAALPQLRSAMMEALADLKFDEDGTELVA</sequence>
<feature type="domain" description="Cyclin-like" evidence="7">
    <location>
        <begin position="306"/>
        <end position="392"/>
    </location>
</feature>
<evidence type="ECO:0000256" key="6">
    <source>
        <dbReference type="SAM" id="MobiDB-lite"/>
    </source>
</evidence>
<dbReference type="PANTHER" id="PTHR10177">
    <property type="entry name" value="CYCLINS"/>
    <property type="match status" value="1"/>
</dbReference>
<keyword evidence="4" id="KW-0131">Cell cycle</keyword>
<dbReference type="PROSITE" id="PS00292">
    <property type="entry name" value="CYCLINS"/>
    <property type="match status" value="1"/>
</dbReference>
<keyword evidence="1" id="KW-0132">Cell division</keyword>